<dbReference type="PANTHER" id="PTHR38595:SF1">
    <property type="entry name" value="TYPE VI SECRETION SYSTEM COMPONENT TSSE1"/>
    <property type="match status" value="1"/>
</dbReference>
<dbReference type="Pfam" id="PF04965">
    <property type="entry name" value="GPW_gp25"/>
    <property type="match status" value="1"/>
</dbReference>
<name>A0A160T9G5_9ZZZZ</name>
<gene>
    <name evidence="2" type="ORF">MGWOODY_Tha1733</name>
</gene>
<evidence type="ECO:0000313" key="2">
    <source>
        <dbReference type="EMBL" id="CUS40835.1"/>
    </source>
</evidence>
<evidence type="ECO:0000259" key="1">
    <source>
        <dbReference type="Pfam" id="PF04965"/>
    </source>
</evidence>
<proteinExistence type="predicted"/>
<dbReference type="EMBL" id="CZQC01000027">
    <property type="protein sequence ID" value="CUS40835.1"/>
    <property type="molecule type" value="Genomic_DNA"/>
</dbReference>
<dbReference type="PANTHER" id="PTHR38595">
    <property type="entry name" value="CYTOPLASMIC PROTEIN-RELATED"/>
    <property type="match status" value="1"/>
</dbReference>
<dbReference type="AlphaFoldDB" id="A0A160T9G5"/>
<dbReference type="SUPFAM" id="SSF160719">
    <property type="entry name" value="gpW/gp25-like"/>
    <property type="match status" value="1"/>
</dbReference>
<sequence>MVNKREKRLLAPVLDRLLEQNQSNDFRQSHRIQRCLRESIRRDLENLFNTRYCCVSPPEAYKNLDDSVLNYGLPDLSTINMSSFDSRNDFCRKIEKTVLKYEPRIKTVKVKTDAVLDNEDPTIRFRVEATLHMNPVQELMIFESTLNPINQTVNVSELF</sequence>
<dbReference type="Gene3D" id="3.10.450.40">
    <property type="match status" value="1"/>
</dbReference>
<organism evidence="2">
    <name type="scientific">hydrothermal vent metagenome</name>
    <dbReference type="NCBI Taxonomy" id="652676"/>
    <lineage>
        <taxon>unclassified sequences</taxon>
        <taxon>metagenomes</taxon>
        <taxon>ecological metagenomes</taxon>
    </lineage>
</organism>
<dbReference type="NCBIfam" id="TIGR03357">
    <property type="entry name" value="VI_zyme"/>
    <property type="match status" value="1"/>
</dbReference>
<dbReference type="InterPro" id="IPR053176">
    <property type="entry name" value="T6SS_TssE1-like"/>
</dbReference>
<protein>
    <submittedName>
        <fullName evidence="2">Uncharacterized protein ImpF</fullName>
    </submittedName>
</protein>
<accession>A0A160T9G5</accession>
<feature type="domain" description="IraD/Gp25-like" evidence="1">
    <location>
        <begin position="36"/>
        <end position="135"/>
    </location>
</feature>
<reference evidence="2" key="1">
    <citation type="submission" date="2015-10" db="EMBL/GenBank/DDBJ databases">
        <authorList>
            <person name="Gilbert D.G."/>
        </authorList>
    </citation>
    <scope>NUCLEOTIDE SEQUENCE</scope>
</reference>
<dbReference type="InterPro" id="IPR007048">
    <property type="entry name" value="IraD/Gp25-like"/>
</dbReference>
<dbReference type="InterPro" id="IPR017737">
    <property type="entry name" value="TssE1-like"/>
</dbReference>